<keyword evidence="2" id="KW-0812">Transmembrane</keyword>
<sequence length="428" mass="45976">MSEGASNVVYLVMSVASLGIAIWKLAACLRDPTPTLFLTTTNFLVAAAVYAMATPSIYLAIGEALGRPSFATLPVYVGIVTCFAHLHLITLLWSPREERTAGGARRRVTSWTVAYVVAAALMVVTFSTAELTKPADPLKFNTDYAHDPAILLFLTIFLSTLSCTTLSTWRECRGLKLRDTRMQHALRSFGIAMLFVFGYVVCSAPAIALAATGSHALDGIGLLGSTFGVVGALIAYYGLTGAAISAWLRERRDIRALQPLWNLVVEGVDPDLAFSASSARSHRLATNVTFNLHRRVIEILDGIRALRPWVTSEAAEAVYALHQRGLAQQQANEAGLTDRELQAVATAAALLDASERHHAARRSYPFLDHVGRPQEPSGPSAPLPGEDTPAADERDRLLLVAGVLNDPLIAAALREVRAGRSEAAAGRP</sequence>
<dbReference type="EMBL" id="VAWE01000001">
    <property type="protein sequence ID" value="TLQ46320.1"/>
    <property type="molecule type" value="Genomic_DNA"/>
</dbReference>
<evidence type="ECO:0000313" key="4">
    <source>
        <dbReference type="EMBL" id="TLQ46320.1"/>
    </source>
</evidence>
<dbReference type="AlphaFoldDB" id="A0A5R9E8A9"/>
<dbReference type="Proteomes" id="UP000305921">
    <property type="component" value="Unassembled WGS sequence"/>
</dbReference>
<accession>A0A5R9E8A9</accession>
<proteinExistence type="predicted"/>
<evidence type="ECO:0000313" key="5">
    <source>
        <dbReference type="Proteomes" id="UP000305921"/>
    </source>
</evidence>
<dbReference type="Pfam" id="PF20182">
    <property type="entry name" value="DUF6545"/>
    <property type="match status" value="1"/>
</dbReference>
<dbReference type="OrthoDB" id="3862631at2"/>
<comment type="caution">
    <text evidence="4">The sequence shown here is derived from an EMBL/GenBank/DDBJ whole genome shotgun (WGS) entry which is preliminary data.</text>
</comment>
<feature type="region of interest" description="Disordered" evidence="1">
    <location>
        <begin position="368"/>
        <end position="394"/>
    </location>
</feature>
<feature type="transmembrane region" description="Helical" evidence="2">
    <location>
        <begin position="149"/>
        <end position="169"/>
    </location>
</feature>
<keyword evidence="2" id="KW-0472">Membrane</keyword>
<reference evidence="4 5" key="1">
    <citation type="submission" date="2019-05" db="EMBL/GenBank/DDBJ databases">
        <title>Streptomyces marianii sp. nov., a novel marine actinomycete from southern coast of India.</title>
        <authorList>
            <person name="Iniyan A.M."/>
            <person name="Wink J."/>
            <person name="Ramprasad E."/>
            <person name="Ramana C.V."/>
            <person name="Bunk B."/>
            <person name="Sproer C."/>
            <person name="Joseph F.-J.R.S."/>
            <person name="Vincent S.G.P."/>
        </authorList>
    </citation>
    <scope>NUCLEOTIDE SEQUENCE [LARGE SCALE GENOMIC DNA]</scope>
    <source>
        <strain evidence="4 5">ICN19</strain>
    </source>
</reference>
<evidence type="ECO:0000256" key="2">
    <source>
        <dbReference type="SAM" id="Phobius"/>
    </source>
</evidence>
<keyword evidence="5" id="KW-1185">Reference proteome</keyword>
<feature type="transmembrane region" description="Helical" evidence="2">
    <location>
        <begin position="35"/>
        <end position="61"/>
    </location>
</feature>
<feature type="domain" description="DUF6545" evidence="3">
    <location>
        <begin position="246"/>
        <end position="401"/>
    </location>
</feature>
<protein>
    <recommendedName>
        <fullName evidence="3">DUF6545 domain-containing protein</fullName>
    </recommendedName>
</protein>
<feature type="transmembrane region" description="Helical" evidence="2">
    <location>
        <begin position="6"/>
        <end position="23"/>
    </location>
</feature>
<name>A0A5R9E8A9_9ACTN</name>
<feature type="transmembrane region" description="Helical" evidence="2">
    <location>
        <begin position="189"/>
        <end position="211"/>
    </location>
</feature>
<feature type="transmembrane region" description="Helical" evidence="2">
    <location>
        <begin position="223"/>
        <end position="248"/>
    </location>
</feature>
<dbReference type="InterPro" id="IPR046675">
    <property type="entry name" value="DUF6545"/>
</dbReference>
<dbReference type="InterPro" id="IPR050039">
    <property type="entry name" value="MAB_1171c-like"/>
</dbReference>
<feature type="transmembrane region" description="Helical" evidence="2">
    <location>
        <begin position="73"/>
        <end position="93"/>
    </location>
</feature>
<feature type="transmembrane region" description="Helical" evidence="2">
    <location>
        <begin position="113"/>
        <end position="129"/>
    </location>
</feature>
<keyword evidence="2" id="KW-1133">Transmembrane helix</keyword>
<dbReference type="NCBIfam" id="NF042915">
    <property type="entry name" value="MAB_1171c_fam"/>
    <property type="match status" value="1"/>
</dbReference>
<gene>
    <name evidence="4" type="ORF">FEF34_28045</name>
</gene>
<evidence type="ECO:0000256" key="1">
    <source>
        <dbReference type="SAM" id="MobiDB-lite"/>
    </source>
</evidence>
<organism evidence="4 5">
    <name type="scientific">Streptomyces marianii</name>
    <dbReference type="NCBI Taxonomy" id="1817406"/>
    <lineage>
        <taxon>Bacteria</taxon>
        <taxon>Bacillati</taxon>
        <taxon>Actinomycetota</taxon>
        <taxon>Actinomycetes</taxon>
        <taxon>Kitasatosporales</taxon>
        <taxon>Streptomycetaceae</taxon>
        <taxon>Streptomyces</taxon>
    </lineage>
</organism>
<dbReference type="RefSeq" id="WP_138055637.1">
    <property type="nucleotide sequence ID" value="NZ_VAWE01000001.1"/>
</dbReference>
<evidence type="ECO:0000259" key="3">
    <source>
        <dbReference type="Pfam" id="PF20182"/>
    </source>
</evidence>